<protein>
    <submittedName>
        <fullName evidence="1">Uncharacterized protein</fullName>
    </submittedName>
</protein>
<organism evidence="1 2">
    <name type="scientific">Hahella chejuensis (strain KCTC 2396)</name>
    <dbReference type="NCBI Taxonomy" id="349521"/>
    <lineage>
        <taxon>Bacteria</taxon>
        <taxon>Pseudomonadati</taxon>
        <taxon>Pseudomonadota</taxon>
        <taxon>Gammaproteobacteria</taxon>
        <taxon>Oceanospirillales</taxon>
        <taxon>Hahellaceae</taxon>
        <taxon>Hahella</taxon>
    </lineage>
</organism>
<keyword evidence="2" id="KW-1185">Reference proteome</keyword>
<dbReference type="RefSeq" id="WP_011396728.1">
    <property type="nucleotide sequence ID" value="NC_007645.1"/>
</dbReference>
<gene>
    <name evidence="1" type="ordered locus">HCH_02884</name>
</gene>
<dbReference type="AlphaFoldDB" id="Q2SI65"/>
<dbReference type="STRING" id="349521.HCH_02884"/>
<proteinExistence type="predicted"/>
<reference evidence="1 2" key="1">
    <citation type="journal article" date="2005" name="Nucleic Acids Res.">
        <title>Genomic blueprint of Hahella chejuensis, a marine microbe producing an algicidal agent.</title>
        <authorList>
            <person name="Jeong H."/>
            <person name="Yim J.H."/>
            <person name="Lee C."/>
            <person name="Choi S.-H."/>
            <person name="Park Y.K."/>
            <person name="Yoon S.H."/>
            <person name="Hur C.-G."/>
            <person name="Kang H.-Y."/>
            <person name="Kim D."/>
            <person name="Lee H.H."/>
            <person name="Park K.H."/>
            <person name="Park S.-H."/>
            <person name="Park H.-S."/>
            <person name="Lee H.K."/>
            <person name="Oh T.K."/>
            <person name="Kim J.F."/>
        </authorList>
    </citation>
    <scope>NUCLEOTIDE SEQUENCE [LARGE SCALE GENOMIC DNA]</scope>
    <source>
        <strain evidence="1 2">KCTC 2396</strain>
    </source>
</reference>
<dbReference type="Proteomes" id="UP000000238">
    <property type="component" value="Chromosome"/>
</dbReference>
<evidence type="ECO:0000313" key="1">
    <source>
        <dbReference type="EMBL" id="ABC29659.1"/>
    </source>
</evidence>
<dbReference type="EMBL" id="CP000155">
    <property type="protein sequence ID" value="ABC29659.1"/>
    <property type="molecule type" value="Genomic_DNA"/>
</dbReference>
<evidence type="ECO:0000313" key="2">
    <source>
        <dbReference type="Proteomes" id="UP000000238"/>
    </source>
</evidence>
<name>Q2SI65_HAHCH</name>
<dbReference type="HOGENOM" id="CLU_1584171_0_0_6"/>
<dbReference type="OrthoDB" id="6900486at2"/>
<accession>Q2SI65</accession>
<dbReference type="KEGG" id="hch:HCH_02884"/>
<dbReference type="eggNOG" id="ENOG5033ZF7">
    <property type="taxonomic scope" value="Bacteria"/>
</dbReference>
<sequence>MATQATYSRTPSAFNHPAAAALKFKPREKFPVRRLPYVGFAKRRSGLCYWNVPPSGGYFGGQETGEALARIYLKHVNDQGRDYGGHLQHVVLDMFGCDRDGTPERDALRGQVVGFFCELEKFLAAAMKAVDVGVSDEDAQALLKRANDFLHFDEAAYMASLHKLDEQG</sequence>